<dbReference type="EMBL" id="CAJHJT010000023">
    <property type="protein sequence ID" value="CAD7002029.1"/>
    <property type="molecule type" value="Genomic_DNA"/>
</dbReference>
<sequence>WTNSAVVEVSNVYTISGSIFDPNFWQKSLLDGSVGSNSYSGYAGQGEAKRALQSDCIVSKL</sequence>
<organism evidence="1 2">
    <name type="scientific">Ceratitis capitata</name>
    <name type="common">Mediterranean fruit fly</name>
    <name type="synonym">Tephritis capitata</name>
    <dbReference type="NCBI Taxonomy" id="7213"/>
    <lineage>
        <taxon>Eukaryota</taxon>
        <taxon>Metazoa</taxon>
        <taxon>Ecdysozoa</taxon>
        <taxon>Arthropoda</taxon>
        <taxon>Hexapoda</taxon>
        <taxon>Insecta</taxon>
        <taxon>Pterygota</taxon>
        <taxon>Neoptera</taxon>
        <taxon>Endopterygota</taxon>
        <taxon>Diptera</taxon>
        <taxon>Brachycera</taxon>
        <taxon>Muscomorpha</taxon>
        <taxon>Tephritoidea</taxon>
        <taxon>Tephritidae</taxon>
        <taxon>Ceratitis</taxon>
        <taxon>Ceratitis</taxon>
    </lineage>
</organism>
<feature type="non-terminal residue" evidence="1">
    <location>
        <position position="1"/>
    </location>
</feature>
<dbReference type="AlphaFoldDB" id="A0A811US93"/>
<name>A0A811US93_CERCA</name>
<keyword evidence="2" id="KW-1185">Reference proteome</keyword>
<protein>
    <submittedName>
        <fullName evidence="1">(Mediterranean fruit fly) hypothetical protein</fullName>
    </submittedName>
</protein>
<gene>
    <name evidence="1" type="ORF">CCAP1982_LOCUS10517</name>
</gene>
<proteinExistence type="predicted"/>
<feature type="non-terminal residue" evidence="1">
    <location>
        <position position="61"/>
    </location>
</feature>
<accession>A0A811US93</accession>
<comment type="caution">
    <text evidence="1">The sequence shown here is derived from an EMBL/GenBank/DDBJ whole genome shotgun (WGS) entry which is preliminary data.</text>
</comment>
<dbReference type="Proteomes" id="UP000606786">
    <property type="component" value="Unassembled WGS sequence"/>
</dbReference>
<evidence type="ECO:0000313" key="2">
    <source>
        <dbReference type="Proteomes" id="UP000606786"/>
    </source>
</evidence>
<reference evidence="1" key="1">
    <citation type="submission" date="2020-11" db="EMBL/GenBank/DDBJ databases">
        <authorList>
            <person name="Whitehead M."/>
        </authorList>
    </citation>
    <scope>NUCLEOTIDE SEQUENCE</scope>
    <source>
        <strain evidence="1">EGII</strain>
    </source>
</reference>
<evidence type="ECO:0000313" key="1">
    <source>
        <dbReference type="EMBL" id="CAD7002029.1"/>
    </source>
</evidence>